<dbReference type="RefSeq" id="WP_119771982.1">
    <property type="nucleotide sequence ID" value="NZ_QYUO01000003.1"/>
</dbReference>
<protein>
    <submittedName>
        <fullName evidence="2">MarR family transcriptional regulator</fullName>
    </submittedName>
</protein>
<dbReference type="AlphaFoldDB" id="A0A3A3FG75"/>
<dbReference type="OrthoDB" id="8964931at2"/>
<comment type="caution">
    <text evidence="2">The sequence shown here is derived from an EMBL/GenBank/DDBJ whole genome shotgun (WGS) entry which is preliminary data.</text>
</comment>
<reference evidence="3" key="1">
    <citation type="submission" date="2018-09" db="EMBL/GenBank/DDBJ databases">
        <authorList>
            <person name="Zhu H."/>
        </authorList>
    </citation>
    <scope>NUCLEOTIDE SEQUENCE [LARGE SCALE GENOMIC DNA]</scope>
    <source>
        <strain evidence="3">K1R23-30</strain>
    </source>
</reference>
<dbReference type="PANTHER" id="PTHR33164">
    <property type="entry name" value="TRANSCRIPTIONAL REGULATOR, MARR FAMILY"/>
    <property type="match status" value="1"/>
</dbReference>
<keyword evidence="3" id="KW-1185">Reference proteome</keyword>
<dbReference type="PANTHER" id="PTHR33164:SF105">
    <property type="entry name" value="TRANSCRIPTIONAL REPRESSOR PROTEIN-RELATED"/>
    <property type="match status" value="1"/>
</dbReference>
<dbReference type="SMART" id="SM00347">
    <property type="entry name" value="HTH_MARR"/>
    <property type="match status" value="1"/>
</dbReference>
<evidence type="ECO:0000313" key="2">
    <source>
        <dbReference type="EMBL" id="RJF92097.1"/>
    </source>
</evidence>
<accession>A0A3A3FG75</accession>
<feature type="domain" description="HTH marR-type" evidence="1">
    <location>
        <begin position="10"/>
        <end position="141"/>
    </location>
</feature>
<dbReference type="GO" id="GO:0006950">
    <property type="term" value="P:response to stress"/>
    <property type="evidence" value="ECO:0007669"/>
    <property type="project" value="TreeGrafter"/>
</dbReference>
<dbReference type="SUPFAM" id="SSF46785">
    <property type="entry name" value="Winged helix' DNA-binding domain"/>
    <property type="match status" value="1"/>
</dbReference>
<proteinExistence type="predicted"/>
<dbReference type="EMBL" id="QYUO01000003">
    <property type="protein sequence ID" value="RJF92097.1"/>
    <property type="molecule type" value="Genomic_DNA"/>
</dbReference>
<gene>
    <name evidence="2" type="ORF">D3871_25970</name>
</gene>
<dbReference type="InterPro" id="IPR000835">
    <property type="entry name" value="HTH_MarR-typ"/>
</dbReference>
<dbReference type="PROSITE" id="PS50995">
    <property type="entry name" value="HTH_MARR_2"/>
    <property type="match status" value="1"/>
</dbReference>
<evidence type="ECO:0000259" key="1">
    <source>
        <dbReference type="PROSITE" id="PS50995"/>
    </source>
</evidence>
<evidence type="ECO:0000313" key="3">
    <source>
        <dbReference type="Proteomes" id="UP000265955"/>
    </source>
</evidence>
<dbReference type="Proteomes" id="UP000265955">
    <property type="component" value="Unassembled WGS sequence"/>
</dbReference>
<sequence>MAADRQKKPQGCTSFRVRQLARLVSQHYDAELTRAGLKATQYSLLVHAHKLGPIRPGELALSMRMDASTLSRNLKPLVDAGWLCIQAGSDERSRSVAITAAGRVKLDEARRHWKSAQDKINETLGIERVQALHALIDESLALLSSGDGLEEG</sequence>
<dbReference type="InterPro" id="IPR036388">
    <property type="entry name" value="WH-like_DNA-bd_sf"/>
</dbReference>
<dbReference type="Pfam" id="PF01047">
    <property type="entry name" value="MarR"/>
    <property type="match status" value="1"/>
</dbReference>
<organism evidence="2 3">
    <name type="scientific">Noviherbaspirillum saxi</name>
    <dbReference type="NCBI Taxonomy" id="2320863"/>
    <lineage>
        <taxon>Bacteria</taxon>
        <taxon>Pseudomonadati</taxon>
        <taxon>Pseudomonadota</taxon>
        <taxon>Betaproteobacteria</taxon>
        <taxon>Burkholderiales</taxon>
        <taxon>Oxalobacteraceae</taxon>
        <taxon>Noviherbaspirillum</taxon>
    </lineage>
</organism>
<dbReference type="GO" id="GO:0003700">
    <property type="term" value="F:DNA-binding transcription factor activity"/>
    <property type="evidence" value="ECO:0007669"/>
    <property type="project" value="InterPro"/>
</dbReference>
<dbReference type="Gene3D" id="1.10.10.10">
    <property type="entry name" value="Winged helix-like DNA-binding domain superfamily/Winged helix DNA-binding domain"/>
    <property type="match status" value="1"/>
</dbReference>
<dbReference type="InterPro" id="IPR036390">
    <property type="entry name" value="WH_DNA-bd_sf"/>
</dbReference>
<name>A0A3A3FG75_9BURK</name>
<dbReference type="InterPro" id="IPR039422">
    <property type="entry name" value="MarR/SlyA-like"/>
</dbReference>